<dbReference type="EMBL" id="QZAV01000172">
    <property type="protein sequence ID" value="THX36363.1"/>
    <property type="molecule type" value="Genomic_DNA"/>
</dbReference>
<dbReference type="Proteomes" id="UP000308953">
    <property type="component" value="Unassembled WGS sequence"/>
</dbReference>
<evidence type="ECO:0000256" key="1">
    <source>
        <dbReference type="SAM" id="MobiDB-lite"/>
    </source>
</evidence>
<organism evidence="3 4">
    <name type="scientific">Aureobasidium pullulans</name>
    <name type="common">Black yeast</name>
    <name type="synonym">Pullularia pullulans</name>
    <dbReference type="NCBI Taxonomy" id="5580"/>
    <lineage>
        <taxon>Eukaryota</taxon>
        <taxon>Fungi</taxon>
        <taxon>Dikarya</taxon>
        <taxon>Ascomycota</taxon>
        <taxon>Pezizomycotina</taxon>
        <taxon>Dothideomycetes</taxon>
        <taxon>Dothideomycetidae</taxon>
        <taxon>Dothideales</taxon>
        <taxon>Saccotheciaceae</taxon>
        <taxon>Aureobasidium</taxon>
    </lineage>
</organism>
<dbReference type="GO" id="GO:0016787">
    <property type="term" value="F:hydrolase activity"/>
    <property type="evidence" value="ECO:0007669"/>
    <property type="project" value="UniProtKB-KW"/>
</dbReference>
<sequence>MPQITMSAPMSKFSSFNVHDDFVYKNVDGVAIKTAILVPKSLKPGKKAPVLVHMHGGGFMTGNRLFEPWFALWFMQWAESVGAVIVSPDHRLLPESSSEDMADDIVDFWSWVHTDLSAEVSRVTSGATQVDLENIAVGGESAGQYSFRAQLSITNHEIGGFLSVLSALTCPNAKIKAVVCQYGPLDYEVPWFTQPNHQRSIMGAPPAEPGKPEAVIQDYLTRYVDVEKIAVRTESRVEELWPLCVAYAHAGKLAEALGRSDKVMPMRLIEKAESLPPIWFVHGSGDTIVNPDCTMNFVNKVKKLLPQTPMHVSMEPGEHGFDGGVPLDEKWVQDGLSQTAAMSSKPGEQFEVRQTSTTEDYTPDPSKSLPLSPERQALVDDILALYSCQPTIRRVERYTADCVYDDQFVYANDRYKMAGQWFALPKFFKESKNERYEIIKNDRDLIQFKNEQSWTFKLIPKTATINAIVSLSLDPDTVDSDFIQVKYHKDQANDKDYSHNGFGFQFKKFQADNVVKLMSSDEVKYFEKDKHAAKEPVKKYGTGDETGQAPKQDF</sequence>
<dbReference type="AlphaFoldDB" id="A0A4S9ERL4"/>
<protein>
    <submittedName>
        <fullName evidence="3">Alpha/beta-hydrolase</fullName>
    </submittedName>
</protein>
<dbReference type="Pfam" id="PF07859">
    <property type="entry name" value="Abhydrolase_3"/>
    <property type="match status" value="1"/>
</dbReference>
<evidence type="ECO:0000313" key="3">
    <source>
        <dbReference type="EMBL" id="THX36363.1"/>
    </source>
</evidence>
<dbReference type="InterPro" id="IPR013094">
    <property type="entry name" value="AB_hydrolase_3"/>
</dbReference>
<reference evidence="3 4" key="1">
    <citation type="submission" date="2018-10" db="EMBL/GenBank/DDBJ databases">
        <title>Fifty Aureobasidium pullulans genomes reveal a recombining polyextremotolerant generalist.</title>
        <authorList>
            <person name="Gostincar C."/>
            <person name="Turk M."/>
            <person name="Zajc J."/>
            <person name="Gunde-Cimerman N."/>
        </authorList>
    </citation>
    <scope>NUCLEOTIDE SEQUENCE [LARGE SCALE GENOMIC DNA]</scope>
    <source>
        <strain evidence="3 4">EXF-9785</strain>
    </source>
</reference>
<gene>
    <name evidence="3" type="ORF">D6D10_06725</name>
</gene>
<dbReference type="PANTHER" id="PTHR34213">
    <property type="entry name" value="NUCLEAR TRANSPORT FACTOR 2 (NTF2) FAMILY PROTEIN"/>
    <property type="match status" value="1"/>
</dbReference>
<feature type="domain" description="Alpha/beta hydrolase fold-3" evidence="2">
    <location>
        <begin position="51"/>
        <end position="143"/>
    </location>
</feature>
<name>A0A4S9ERL4_AURPU</name>
<keyword evidence="3" id="KW-0378">Hydrolase</keyword>
<evidence type="ECO:0000313" key="4">
    <source>
        <dbReference type="Proteomes" id="UP000308953"/>
    </source>
</evidence>
<dbReference type="InterPro" id="IPR029058">
    <property type="entry name" value="AB_hydrolase_fold"/>
</dbReference>
<evidence type="ECO:0000259" key="2">
    <source>
        <dbReference type="Pfam" id="PF07859"/>
    </source>
</evidence>
<proteinExistence type="predicted"/>
<dbReference type="PANTHER" id="PTHR34213:SF2">
    <property type="entry name" value="NUCLEAR TRANSPORT FACTOR 2 (NTF2) FAMILY PROTEIN"/>
    <property type="match status" value="1"/>
</dbReference>
<comment type="caution">
    <text evidence="3">The sequence shown here is derived from an EMBL/GenBank/DDBJ whole genome shotgun (WGS) entry which is preliminary data.</text>
</comment>
<dbReference type="Gene3D" id="3.40.50.1820">
    <property type="entry name" value="alpha/beta hydrolase"/>
    <property type="match status" value="1"/>
</dbReference>
<dbReference type="SUPFAM" id="SSF53474">
    <property type="entry name" value="alpha/beta-Hydrolases"/>
    <property type="match status" value="1"/>
</dbReference>
<accession>A0A4S9ERL4</accession>
<feature type="region of interest" description="Disordered" evidence="1">
    <location>
        <begin position="336"/>
        <end position="372"/>
    </location>
</feature>